<dbReference type="AlphaFoldDB" id="A0A1J1I287"/>
<dbReference type="Proteomes" id="UP000183832">
    <property type="component" value="Unassembled WGS sequence"/>
</dbReference>
<reference evidence="1 2" key="1">
    <citation type="submission" date="2015-04" db="EMBL/GenBank/DDBJ databases">
        <authorList>
            <person name="Syromyatnikov M.Y."/>
            <person name="Popov V.N."/>
        </authorList>
    </citation>
    <scope>NUCLEOTIDE SEQUENCE [LARGE SCALE GENOMIC DNA]</scope>
</reference>
<evidence type="ECO:0000313" key="1">
    <source>
        <dbReference type="EMBL" id="CRK92958.1"/>
    </source>
</evidence>
<evidence type="ECO:0000313" key="2">
    <source>
        <dbReference type="Proteomes" id="UP000183832"/>
    </source>
</evidence>
<organism evidence="1 2">
    <name type="scientific">Clunio marinus</name>
    <dbReference type="NCBI Taxonomy" id="568069"/>
    <lineage>
        <taxon>Eukaryota</taxon>
        <taxon>Metazoa</taxon>
        <taxon>Ecdysozoa</taxon>
        <taxon>Arthropoda</taxon>
        <taxon>Hexapoda</taxon>
        <taxon>Insecta</taxon>
        <taxon>Pterygota</taxon>
        <taxon>Neoptera</taxon>
        <taxon>Endopterygota</taxon>
        <taxon>Diptera</taxon>
        <taxon>Nematocera</taxon>
        <taxon>Chironomoidea</taxon>
        <taxon>Chironomidae</taxon>
        <taxon>Clunio</taxon>
    </lineage>
</organism>
<dbReference type="EMBL" id="CVRI01000036">
    <property type="protein sequence ID" value="CRK92958.1"/>
    <property type="molecule type" value="Genomic_DNA"/>
</dbReference>
<accession>A0A1J1I287</accession>
<sequence>MVKCLMVKLSCSLFPGSVQDDEKVETVCLSSRVTNRLTKRQNVNFHISTQLCCVKQQCISKKCTQKVFVRLQFKEKFGMHLVDIKELSNADIDFQSPKCHPCV</sequence>
<gene>
    <name evidence="1" type="ORF">CLUMA_CG006670</name>
</gene>
<name>A0A1J1I287_9DIPT</name>
<proteinExistence type="predicted"/>
<protein>
    <submittedName>
        <fullName evidence="1">CLUMA_CG006670, isoform A</fullName>
    </submittedName>
</protein>
<keyword evidence="2" id="KW-1185">Reference proteome</keyword>